<dbReference type="OrthoDB" id="253051at2"/>
<dbReference type="PANTHER" id="PTHR12304:SF4">
    <property type="entry name" value="URIDINE NUCLEOSIDASE"/>
    <property type="match status" value="1"/>
</dbReference>
<keyword evidence="2" id="KW-0326">Glycosidase</keyword>
<keyword evidence="5" id="KW-1185">Reference proteome</keyword>
<dbReference type="PATRIC" id="fig|1202724.3.peg.3361"/>
<evidence type="ECO:0000256" key="1">
    <source>
        <dbReference type="ARBA" id="ARBA00022801"/>
    </source>
</evidence>
<dbReference type="Pfam" id="PF01156">
    <property type="entry name" value="IU_nuc_hydro"/>
    <property type="match status" value="1"/>
</dbReference>
<dbReference type="InterPro" id="IPR036452">
    <property type="entry name" value="Ribo_hydro-like"/>
</dbReference>
<proteinExistence type="predicted"/>
<dbReference type="GO" id="GO:0006152">
    <property type="term" value="P:purine nucleoside catabolic process"/>
    <property type="evidence" value="ECO:0007669"/>
    <property type="project" value="TreeGrafter"/>
</dbReference>
<dbReference type="AlphaFoldDB" id="A0A0M8ME69"/>
<dbReference type="Proteomes" id="UP000037755">
    <property type="component" value="Unassembled WGS sequence"/>
</dbReference>
<accession>A0A0M8ME69</accession>
<evidence type="ECO:0000259" key="3">
    <source>
        <dbReference type="Pfam" id="PF01156"/>
    </source>
</evidence>
<dbReference type="EMBL" id="LIYD01000005">
    <property type="protein sequence ID" value="KOS08385.1"/>
    <property type="molecule type" value="Genomic_DNA"/>
</dbReference>
<protein>
    <submittedName>
        <fullName evidence="4">Twin-arginine translocation pathway signal protein</fullName>
    </submittedName>
</protein>
<organism evidence="4 5">
    <name type="scientific">Flavobacterium akiainvivens</name>
    <dbReference type="NCBI Taxonomy" id="1202724"/>
    <lineage>
        <taxon>Bacteria</taxon>
        <taxon>Pseudomonadati</taxon>
        <taxon>Bacteroidota</taxon>
        <taxon>Flavobacteriia</taxon>
        <taxon>Flavobacteriales</taxon>
        <taxon>Flavobacteriaceae</taxon>
        <taxon>Flavobacterium</taxon>
    </lineage>
</organism>
<evidence type="ECO:0000313" key="4">
    <source>
        <dbReference type="EMBL" id="KOS08385.1"/>
    </source>
</evidence>
<comment type="caution">
    <text evidence="4">The sequence shown here is derived from an EMBL/GenBank/DDBJ whole genome shotgun (WGS) entry which is preliminary data.</text>
</comment>
<name>A0A0M8ME69_9FLAO</name>
<dbReference type="SUPFAM" id="SSF53590">
    <property type="entry name" value="Nucleoside hydrolase"/>
    <property type="match status" value="1"/>
</dbReference>
<dbReference type="PANTHER" id="PTHR12304">
    <property type="entry name" value="INOSINE-URIDINE PREFERRING NUCLEOSIDE HYDROLASE"/>
    <property type="match status" value="1"/>
</dbReference>
<evidence type="ECO:0000256" key="2">
    <source>
        <dbReference type="ARBA" id="ARBA00023295"/>
    </source>
</evidence>
<keyword evidence="1" id="KW-0378">Hydrolase</keyword>
<reference evidence="4 5" key="1">
    <citation type="submission" date="2015-08" db="EMBL/GenBank/DDBJ databases">
        <title>Whole genome sequence of Flavobacterium akiainvivens IK-1T, from decaying Wikstroemia oahuensis, an endemic Hawaiian shrub.</title>
        <authorList>
            <person name="Wan X."/>
            <person name="Hou S."/>
            <person name="Saito J."/>
            <person name="Donachie S."/>
        </authorList>
    </citation>
    <scope>NUCLEOTIDE SEQUENCE [LARGE SCALE GENOMIC DNA]</scope>
    <source>
        <strain evidence="4 5">IK-1</strain>
    </source>
</reference>
<dbReference type="Gene3D" id="3.90.245.10">
    <property type="entry name" value="Ribonucleoside hydrolase-like"/>
    <property type="match status" value="1"/>
</dbReference>
<sequence>MAQPKTTAKNEVTAPRMRVIIDNDFGGDPDGLFHLVQQLLSPAAEVKAIIGSRLYSGGFYESPGTAAYACDQVKVLLKTMALPSPPPVYMGAESGLPDVNTPSPSEGADAIIKEALSDDKRPLYILCGASLTTIASAYLKEPKIAEKIKLVWIGGPEYAGLATPPPNYQPIEYNLGIDIKAGQVIFNTSDIPLWQIPRDAYRQALVSYAELQYKVAGKGKTGALLVERIENILKKSNRTLGEAYVLGDSPLVLLTALQSGWEADPASSKYVVMQAPKINDAGQYLTNHNGRNIRVYTDLDIRLMMEDFYAKIALFSNGK</sequence>
<feature type="domain" description="Inosine/uridine-preferring nucleoside hydrolase" evidence="3">
    <location>
        <begin position="19"/>
        <end position="302"/>
    </location>
</feature>
<dbReference type="GO" id="GO:0005829">
    <property type="term" value="C:cytosol"/>
    <property type="evidence" value="ECO:0007669"/>
    <property type="project" value="TreeGrafter"/>
</dbReference>
<dbReference type="InterPro" id="IPR001910">
    <property type="entry name" value="Inosine/uridine_hydrolase_dom"/>
</dbReference>
<dbReference type="InterPro" id="IPR023186">
    <property type="entry name" value="IUNH"/>
</dbReference>
<dbReference type="STRING" id="1202724.AM493_16180"/>
<evidence type="ECO:0000313" key="5">
    <source>
        <dbReference type="Proteomes" id="UP000037755"/>
    </source>
</evidence>
<dbReference type="GO" id="GO:0008477">
    <property type="term" value="F:purine nucleosidase activity"/>
    <property type="evidence" value="ECO:0007669"/>
    <property type="project" value="TreeGrafter"/>
</dbReference>
<gene>
    <name evidence="4" type="ORF">AM493_16180</name>
</gene>